<keyword evidence="3" id="KW-1185">Reference proteome</keyword>
<reference evidence="2" key="1">
    <citation type="submission" date="2022-08" db="EMBL/GenBank/DDBJ databases">
        <authorList>
            <person name="Gutierrez-Valencia J."/>
        </authorList>
    </citation>
    <scope>NUCLEOTIDE SEQUENCE</scope>
</reference>
<feature type="region of interest" description="Disordered" evidence="1">
    <location>
        <begin position="19"/>
        <end position="40"/>
    </location>
</feature>
<comment type="caution">
    <text evidence="2">The sequence shown here is derived from an EMBL/GenBank/DDBJ whole genome shotgun (WGS) entry which is preliminary data.</text>
</comment>
<organism evidence="2 3">
    <name type="scientific">Linum tenue</name>
    <dbReference type="NCBI Taxonomy" id="586396"/>
    <lineage>
        <taxon>Eukaryota</taxon>
        <taxon>Viridiplantae</taxon>
        <taxon>Streptophyta</taxon>
        <taxon>Embryophyta</taxon>
        <taxon>Tracheophyta</taxon>
        <taxon>Spermatophyta</taxon>
        <taxon>Magnoliopsida</taxon>
        <taxon>eudicotyledons</taxon>
        <taxon>Gunneridae</taxon>
        <taxon>Pentapetalae</taxon>
        <taxon>rosids</taxon>
        <taxon>fabids</taxon>
        <taxon>Malpighiales</taxon>
        <taxon>Linaceae</taxon>
        <taxon>Linum</taxon>
    </lineage>
</organism>
<sequence length="104" mass="11237">ERFAPGNTVCSTCSHLHYSGGGGGGEELQKDGETGGAESRTNTEAIACNNNIASLIPNSHIWRTRIRKRRNPDPDFTFVIAISLKVAAEAEISAELFVERHRGA</sequence>
<dbReference type="EMBL" id="CAMGYJ010000009">
    <property type="protein sequence ID" value="CAI0543281.1"/>
    <property type="molecule type" value="Genomic_DNA"/>
</dbReference>
<evidence type="ECO:0000256" key="1">
    <source>
        <dbReference type="SAM" id="MobiDB-lite"/>
    </source>
</evidence>
<gene>
    <name evidence="2" type="ORF">LITE_LOCUS42785</name>
</gene>
<dbReference type="Proteomes" id="UP001154282">
    <property type="component" value="Unassembled WGS sequence"/>
</dbReference>
<accession>A0AAV0QEA2</accession>
<protein>
    <recommendedName>
        <fullName evidence="4">GATA-type domain-containing protein</fullName>
    </recommendedName>
</protein>
<evidence type="ECO:0000313" key="3">
    <source>
        <dbReference type="Proteomes" id="UP001154282"/>
    </source>
</evidence>
<feature type="non-terminal residue" evidence="2">
    <location>
        <position position="1"/>
    </location>
</feature>
<dbReference type="AlphaFoldDB" id="A0AAV0QEA2"/>
<proteinExistence type="predicted"/>
<evidence type="ECO:0000313" key="2">
    <source>
        <dbReference type="EMBL" id="CAI0543281.1"/>
    </source>
</evidence>
<name>A0AAV0QEA2_9ROSI</name>
<evidence type="ECO:0008006" key="4">
    <source>
        <dbReference type="Google" id="ProtNLM"/>
    </source>
</evidence>